<feature type="coiled-coil region" evidence="1">
    <location>
        <begin position="232"/>
        <end position="266"/>
    </location>
</feature>
<dbReference type="OMA" id="WASHRAK"/>
<evidence type="ECO:0000313" key="4">
    <source>
        <dbReference type="Proteomes" id="UP000184267"/>
    </source>
</evidence>
<dbReference type="OrthoDB" id="2757446at2759"/>
<reference evidence="3 4" key="1">
    <citation type="submission" date="2016-10" db="EMBL/GenBank/DDBJ databases">
        <title>Genome sequence of the basidiomycete white-rot fungus Trametes pubescens.</title>
        <authorList>
            <person name="Makela M.R."/>
            <person name="Granchi Z."/>
            <person name="Peng M."/>
            <person name="De Vries R.P."/>
            <person name="Grigoriev I."/>
            <person name="Riley R."/>
            <person name="Hilden K."/>
        </authorList>
    </citation>
    <scope>NUCLEOTIDE SEQUENCE [LARGE SCALE GENOMIC DNA]</scope>
    <source>
        <strain evidence="3 4">FBCC735</strain>
    </source>
</reference>
<feature type="compositionally biased region" description="Low complexity" evidence="2">
    <location>
        <begin position="123"/>
        <end position="138"/>
    </location>
</feature>
<protein>
    <submittedName>
        <fullName evidence="3">Uncharacterized protein</fullName>
    </submittedName>
</protein>
<evidence type="ECO:0000313" key="3">
    <source>
        <dbReference type="EMBL" id="OJT10710.1"/>
    </source>
</evidence>
<dbReference type="EMBL" id="MNAD01000747">
    <property type="protein sequence ID" value="OJT10710.1"/>
    <property type="molecule type" value="Genomic_DNA"/>
</dbReference>
<proteinExistence type="predicted"/>
<feature type="region of interest" description="Disordered" evidence="2">
    <location>
        <begin position="419"/>
        <end position="444"/>
    </location>
</feature>
<dbReference type="AlphaFoldDB" id="A0A1M2VT65"/>
<feature type="compositionally biased region" description="Pro residues" evidence="2">
    <location>
        <begin position="149"/>
        <end position="164"/>
    </location>
</feature>
<comment type="caution">
    <text evidence="3">The sequence shown here is derived from an EMBL/GenBank/DDBJ whole genome shotgun (WGS) entry which is preliminary data.</text>
</comment>
<accession>A0A1M2VT65</accession>
<evidence type="ECO:0000256" key="1">
    <source>
        <dbReference type="SAM" id="Coils"/>
    </source>
</evidence>
<organism evidence="3 4">
    <name type="scientific">Trametes pubescens</name>
    <name type="common">White-rot fungus</name>
    <dbReference type="NCBI Taxonomy" id="154538"/>
    <lineage>
        <taxon>Eukaryota</taxon>
        <taxon>Fungi</taxon>
        <taxon>Dikarya</taxon>
        <taxon>Basidiomycota</taxon>
        <taxon>Agaricomycotina</taxon>
        <taxon>Agaricomycetes</taxon>
        <taxon>Polyporales</taxon>
        <taxon>Polyporaceae</taxon>
        <taxon>Trametes</taxon>
    </lineage>
</organism>
<feature type="compositionally biased region" description="Polar residues" evidence="2">
    <location>
        <begin position="205"/>
        <end position="218"/>
    </location>
</feature>
<feature type="compositionally biased region" description="Basic and acidic residues" evidence="2">
    <location>
        <begin position="357"/>
        <end position="366"/>
    </location>
</feature>
<keyword evidence="1" id="KW-0175">Coiled coil</keyword>
<sequence>MPLVTLGRDATLALCVKWFKKLGEPLTTQAEVIFKHVYEEYAASSPPEAVTPVPAPKPSTSGDGGFPEEAITGTDGDADDSGPSAIGATASNDPNTATARSELDRYLSGEGGPGLLRDPLTSRATQQAAHTAAAQARAGVTPGTNPFLPTHPKPAQPPSAPAVPPSQRDPLTQLPEFIAYAAPQAQPASIAVSTQPPPLEPPHASTATSFPSMTQDTVPQRHLQAPIDNEWLAQWRRDSAQQVARLQDVERQRANEQALAKSFEIECWDRDADMLMQLGLQSTDTIDHYDLRALRWRTHKVTDVFEVSTKCVLLLRRSGVQDCIGLDDSIARAKLRADPAGAASPSLEFTSPRRGKQFRDHTDSPADPRPTQVARLAHAHGSPLAYPIQSPPYLTPHAPFPSGYHSPWAFPSGPLDARVTQSPVPASPVTLPPPSPSISEGLSRTDSFSSLDNANLGLGLGGDHLGSSGATCIPRAPGVVHATSTTSAPISTSALPVSMDTLPDDDPSHDNLWTVGHVYVPARAISAWPEGMYARDMAMAFSMISSFGADPSPMASGSGKKTRNSVPKLCARIFGVGVRLSTATAHRQLNAWRHSTQKERDVLLTLPRTKEGLWTAHRAKLSGWARANHGD</sequence>
<keyword evidence="4" id="KW-1185">Reference proteome</keyword>
<feature type="compositionally biased region" description="Polar residues" evidence="2">
    <location>
        <begin position="89"/>
        <end position="99"/>
    </location>
</feature>
<feature type="region of interest" description="Disordered" evidence="2">
    <location>
        <begin position="188"/>
        <end position="219"/>
    </location>
</feature>
<feature type="region of interest" description="Disordered" evidence="2">
    <location>
        <begin position="341"/>
        <end position="377"/>
    </location>
</feature>
<feature type="region of interest" description="Disordered" evidence="2">
    <location>
        <begin position="44"/>
        <end position="170"/>
    </location>
</feature>
<dbReference type="Proteomes" id="UP000184267">
    <property type="component" value="Unassembled WGS sequence"/>
</dbReference>
<gene>
    <name evidence="3" type="ORF">TRAPUB_12776</name>
</gene>
<name>A0A1M2VT65_TRAPU</name>
<evidence type="ECO:0000256" key="2">
    <source>
        <dbReference type="SAM" id="MobiDB-lite"/>
    </source>
</evidence>